<feature type="compositionally biased region" description="Basic and acidic residues" evidence="1">
    <location>
        <begin position="406"/>
        <end position="418"/>
    </location>
</feature>
<accession>A0A2V0PMK8</accession>
<dbReference type="AlphaFoldDB" id="A0A2V0PMK8"/>
<evidence type="ECO:0000313" key="3">
    <source>
        <dbReference type="Proteomes" id="UP000247498"/>
    </source>
</evidence>
<protein>
    <submittedName>
        <fullName evidence="2">Uncharacterized protein</fullName>
    </submittedName>
</protein>
<dbReference type="Proteomes" id="UP000247498">
    <property type="component" value="Unassembled WGS sequence"/>
</dbReference>
<reference evidence="2 3" key="1">
    <citation type="journal article" date="2018" name="Sci. Rep.">
        <title>Raphidocelis subcapitata (=Pseudokirchneriella subcapitata) provides an insight into genome evolution and environmental adaptations in the Sphaeropleales.</title>
        <authorList>
            <person name="Suzuki S."/>
            <person name="Yamaguchi H."/>
            <person name="Nakajima N."/>
            <person name="Kawachi M."/>
        </authorList>
    </citation>
    <scope>NUCLEOTIDE SEQUENCE [LARGE SCALE GENOMIC DNA]</scope>
    <source>
        <strain evidence="2 3">NIES-35</strain>
    </source>
</reference>
<evidence type="ECO:0000313" key="2">
    <source>
        <dbReference type="EMBL" id="GBG00323.1"/>
    </source>
</evidence>
<dbReference type="InParanoid" id="A0A2V0PMK8"/>
<name>A0A2V0PMK8_9CHLO</name>
<organism evidence="2 3">
    <name type="scientific">Raphidocelis subcapitata</name>
    <dbReference type="NCBI Taxonomy" id="307507"/>
    <lineage>
        <taxon>Eukaryota</taxon>
        <taxon>Viridiplantae</taxon>
        <taxon>Chlorophyta</taxon>
        <taxon>core chlorophytes</taxon>
        <taxon>Chlorophyceae</taxon>
        <taxon>CS clade</taxon>
        <taxon>Sphaeropleales</taxon>
        <taxon>Selenastraceae</taxon>
        <taxon>Raphidocelis</taxon>
    </lineage>
</organism>
<feature type="region of interest" description="Disordered" evidence="1">
    <location>
        <begin position="397"/>
        <end position="418"/>
    </location>
</feature>
<evidence type="ECO:0000256" key="1">
    <source>
        <dbReference type="SAM" id="MobiDB-lite"/>
    </source>
</evidence>
<feature type="region of interest" description="Disordered" evidence="1">
    <location>
        <begin position="1"/>
        <end position="21"/>
    </location>
</feature>
<sequence length="721" mass="73262">MRLAAPGGLAACGRSHGGARATSGASFVARPVAVVAARVGRPRVRTPLAPTRDPATAPPLVARISEAAAATSVDDVPGAPRKPAPLAERRARAVAVATALEGPSALGLLAAFADEVAAGLAAAAQGSAAGEAAGRARLAEAAAALEAERRRRSEGDAAAAKLRREVDGLSHALAKAEAATAAAASLAVGAGPPDSPQRHLTVLELVMNERTPVAAMMAAQEQQLRELSSAGAAAWLDADRRGSGPLVGELQSAFTRAQQRCMALEAAVHRAGEEGERALVDAARREAELQRAHAAVCVDLEGEALRARGAAQEAQAERDAVLAQARQAQAQLAAAQGERQALAREAREARMEGIFAVEQAEAQAEARLRAQAEAAASQLRAQADAFEQEKQSLQAALREAQAKSAEQSEQKQALAREAREARMAAASAAAEAEARVEARLRAQAATAQQESEALRAALREAQANSAERSAQKQAPRVKNVPRSAPQEPRNGSGAPAATQQGAATPPLASVPLVNAGSSPAPTHEHAACAQMHAQLKEARGKVAKVMGLLAAADEAVRTAGEQAAVLRAHVAQDPSGLHALAVLSAIEALAAEAAGLRGESPAGPAAAGGGAAVQEVSTATGRAHAHPGLEGAGAIMARIQAAKRKAGEAMALLAQRQARLVGERRTVALLGRILAGGGAPGAVAMGVAPAWLEAEAEAWQQRVARLRRGAAAAGCAARVCC</sequence>
<dbReference type="STRING" id="307507.A0A2V0PMK8"/>
<feature type="region of interest" description="Disordered" evidence="1">
    <location>
        <begin position="459"/>
        <end position="528"/>
    </location>
</feature>
<keyword evidence="3" id="KW-1185">Reference proteome</keyword>
<gene>
    <name evidence="2" type="ORF">Rsub_13031</name>
</gene>
<comment type="caution">
    <text evidence="2">The sequence shown here is derived from an EMBL/GenBank/DDBJ whole genome shotgun (WGS) entry which is preliminary data.</text>
</comment>
<dbReference type="EMBL" id="BDRX01000211">
    <property type="protein sequence ID" value="GBG00323.1"/>
    <property type="molecule type" value="Genomic_DNA"/>
</dbReference>
<feature type="compositionally biased region" description="Low complexity" evidence="1">
    <location>
        <begin position="493"/>
        <end position="506"/>
    </location>
</feature>
<proteinExistence type="predicted"/>